<feature type="domain" description="Carrier" evidence="3">
    <location>
        <begin position="5"/>
        <end position="83"/>
    </location>
</feature>
<evidence type="ECO:0000313" key="5">
    <source>
        <dbReference type="Proteomes" id="UP001582793"/>
    </source>
</evidence>
<keyword evidence="2" id="KW-0597">Phosphoprotein</keyword>
<dbReference type="EMBL" id="JBCGDC010000046">
    <property type="protein sequence ID" value="MFB6394895.1"/>
    <property type="molecule type" value="Genomic_DNA"/>
</dbReference>
<dbReference type="InterPro" id="IPR036736">
    <property type="entry name" value="ACP-like_sf"/>
</dbReference>
<dbReference type="PROSITE" id="PS00012">
    <property type="entry name" value="PHOSPHOPANTETHEINE"/>
    <property type="match status" value="1"/>
</dbReference>
<name>A0ABV5CSB2_9ACTN</name>
<sequence>MTAAGPLHQRLAELVHEATGGAVPVADALAGDVPLVALGLDSLGLLRLIDAIESEYDVEIDLQGNTGSLDDIAAHLAERVSATPPTGRLT</sequence>
<protein>
    <submittedName>
        <fullName evidence="4">Acyl carrier protein</fullName>
    </submittedName>
</protein>
<keyword evidence="1" id="KW-0596">Phosphopantetheine</keyword>
<organism evidence="4 5">
    <name type="scientific">Polymorphospora lycopeni</name>
    <dbReference type="NCBI Taxonomy" id="3140240"/>
    <lineage>
        <taxon>Bacteria</taxon>
        <taxon>Bacillati</taxon>
        <taxon>Actinomycetota</taxon>
        <taxon>Actinomycetes</taxon>
        <taxon>Micromonosporales</taxon>
        <taxon>Micromonosporaceae</taxon>
        <taxon>Polymorphospora</taxon>
    </lineage>
</organism>
<dbReference type="Proteomes" id="UP001582793">
    <property type="component" value="Unassembled WGS sequence"/>
</dbReference>
<proteinExistence type="predicted"/>
<dbReference type="InterPro" id="IPR006162">
    <property type="entry name" value="Ppantetheine_attach_site"/>
</dbReference>
<accession>A0ABV5CSB2</accession>
<dbReference type="SUPFAM" id="SSF47336">
    <property type="entry name" value="ACP-like"/>
    <property type="match status" value="1"/>
</dbReference>
<dbReference type="Pfam" id="PF00550">
    <property type="entry name" value="PP-binding"/>
    <property type="match status" value="1"/>
</dbReference>
<comment type="caution">
    <text evidence="4">The sequence shown here is derived from an EMBL/GenBank/DDBJ whole genome shotgun (WGS) entry which is preliminary data.</text>
</comment>
<evidence type="ECO:0000259" key="3">
    <source>
        <dbReference type="PROSITE" id="PS50075"/>
    </source>
</evidence>
<dbReference type="InterPro" id="IPR009081">
    <property type="entry name" value="PP-bd_ACP"/>
</dbReference>
<evidence type="ECO:0000256" key="2">
    <source>
        <dbReference type="ARBA" id="ARBA00022553"/>
    </source>
</evidence>
<dbReference type="Gene3D" id="1.10.1200.10">
    <property type="entry name" value="ACP-like"/>
    <property type="match status" value="1"/>
</dbReference>
<dbReference type="RefSeq" id="WP_364217641.1">
    <property type="nucleotide sequence ID" value="NZ_JBCGDC010000046.1"/>
</dbReference>
<gene>
    <name evidence="4" type="ORF">AAFH96_17540</name>
</gene>
<keyword evidence="5" id="KW-1185">Reference proteome</keyword>
<evidence type="ECO:0000256" key="1">
    <source>
        <dbReference type="ARBA" id="ARBA00022450"/>
    </source>
</evidence>
<reference evidence="4 5" key="1">
    <citation type="submission" date="2024-04" db="EMBL/GenBank/DDBJ databases">
        <title>Polymorphospora sp. isolated from Baiyangdian Lake in Xiong'an New Area.</title>
        <authorList>
            <person name="Zhang X."/>
            <person name="Liu J."/>
        </authorList>
    </citation>
    <scope>NUCLEOTIDE SEQUENCE [LARGE SCALE GENOMIC DNA]</scope>
    <source>
        <strain evidence="4 5">2-325</strain>
    </source>
</reference>
<dbReference type="PROSITE" id="PS50075">
    <property type="entry name" value="CARRIER"/>
    <property type="match status" value="1"/>
</dbReference>
<evidence type="ECO:0000313" key="4">
    <source>
        <dbReference type="EMBL" id="MFB6394895.1"/>
    </source>
</evidence>